<sequence>MTAAVEIPGTVTICVTSCGRLDLLAETLASFRRFNTGGTFLIHEDSRDDAIIDEVRRTYPWAEVISSPERMGLMASIDRLYSTATTPYIFHLEDDWQFDGPVNWEAAIRALETHPEIANVSLRAYDEIKEKFREKSDPLTVEGVDFRLMRADAHPEFFGWSSNPGLITKALYESYAPFAQHFHDKMSAVIKQDGKRVAYLLPGVARHIGQKRNVTDPTMPPRPKSKLGKLMRSIRKKLYYAGLRKDPF</sequence>
<dbReference type="eggNOG" id="COG1216">
    <property type="taxonomic scope" value="Bacteria"/>
</dbReference>
<evidence type="ECO:0000313" key="3">
    <source>
        <dbReference type="Proteomes" id="UP000064921"/>
    </source>
</evidence>
<dbReference type="EMBL" id="CP013068">
    <property type="protein sequence ID" value="ALV25968.1"/>
    <property type="molecule type" value="Genomic_DNA"/>
</dbReference>
<dbReference type="AlphaFoldDB" id="A0A0U3N8H0"/>
<dbReference type="RefSeq" id="WP_058897907.1">
    <property type="nucleotide sequence ID" value="NZ_CP013068.1"/>
</dbReference>
<dbReference type="InterPro" id="IPR029044">
    <property type="entry name" value="Nucleotide-diphossugar_trans"/>
</dbReference>
<dbReference type="Proteomes" id="UP000064921">
    <property type="component" value="Chromosome"/>
</dbReference>
<dbReference type="SUPFAM" id="SSF53448">
    <property type="entry name" value="Nucleotide-diphospho-sugar transferases"/>
    <property type="match status" value="1"/>
</dbReference>
<name>A0A0U3N8H0_9HYPH</name>
<accession>A0A0U3N8H0</accession>
<evidence type="ECO:0000259" key="1">
    <source>
        <dbReference type="Pfam" id="PF00535"/>
    </source>
</evidence>
<evidence type="ECO:0000313" key="2">
    <source>
        <dbReference type="EMBL" id="ALV25968.1"/>
    </source>
</evidence>
<protein>
    <recommendedName>
        <fullName evidence="1">Glycosyltransferase 2-like domain-containing protein</fullName>
    </recommendedName>
</protein>
<proteinExistence type="predicted"/>
<organism evidence="2 3">
    <name type="scientific">Pannonibacter phragmitetus</name>
    <dbReference type="NCBI Taxonomy" id="121719"/>
    <lineage>
        <taxon>Bacteria</taxon>
        <taxon>Pseudomonadati</taxon>
        <taxon>Pseudomonadota</taxon>
        <taxon>Alphaproteobacteria</taxon>
        <taxon>Hyphomicrobiales</taxon>
        <taxon>Stappiaceae</taxon>
        <taxon>Pannonibacter</taxon>
    </lineage>
</organism>
<dbReference type="KEGG" id="pphr:APZ00_01815"/>
<gene>
    <name evidence="2" type="ORF">APZ00_01815</name>
</gene>
<feature type="domain" description="Glycosyltransferase 2-like" evidence="1">
    <location>
        <begin position="12"/>
        <end position="170"/>
    </location>
</feature>
<dbReference type="Pfam" id="PF00535">
    <property type="entry name" value="Glycos_transf_2"/>
    <property type="match status" value="1"/>
</dbReference>
<dbReference type="STRING" id="121719.APZ00_01815"/>
<dbReference type="Gene3D" id="3.90.550.10">
    <property type="entry name" value="Spore Coat Polysaccharide Biosynthesis Protein SpsA, Chain A"/>
    <property type="match status" value="1"/>
</dbReference>
<dbReference type="InterPro" id="IPR001173">
    <property type="entry name" value="Glyco_trans_2-like"/>
</dbReference>
<reference evidence="2 3" key="1">
    <citation type="submission" date="2015-10" db="EMBL/GenBank/DDBJ databases">
        <title>The world's first case of liver abscess caused by Pannonibacter phragmitetus.</title>
        <authorList>
            <person name="Ming D."/>
            <person name="Wang M."/>
            <person name="Zhou Y."/>
            <person name="Jiang T."/>
            <person name="Hu S."/>
        </authorList>
    </citation>
    <scope>NUCLEOTIDE SEQUENCE [LARGE SCALE GENOMIC DNA]</scope>
    <source>
        <strain evidence="2 3">31801</strain>
    </source>
</reference>
<keyword evidence="3" id="KW-1185">Reference proteome</keyword>